<comment type="caution">
    <text evidence="11">The sequence shown here is derived from an EMBL/GenBank/DDBJ whole genome shotgun (WGS) entry which is preliminary data.</text>
</comment>
<organism evidence="11 12">
    <name type="scientific">Thiomicrorhabdus heinhorstiae</name>
    <dbReference type="NCBI Taxonomy" id="2748010"/>
    <lineage>
        <taxon>Bacteria</taxon>
        <taxon>Pseudomonadati</taxon>
        <taxon>Pseudomonadota</taxon>
        <taxon>Gammaproteobacteria</taxon>
        <taxon>Thiotrichales</taxon>
        <taxon>Piscirickettsiaceae</taxon>
        <taxon>Thiomicrorhabdus</taxon>
    </lineage>
</organism>
<keyword evidence="12" id="KW-1185">Reference proteome</keyword>
<accession>A0ABS0BYA9</accession>
<comment type="function">
    <text evidence="10">Catalyzes the transfer of an acyl group from acyl-phosphate (acyl-PO(4)) to glycerol-3-phosphate (G3P) to form lysophosphatidic acid (LPA). This enzyme utilizes acyl-phosphate as fatty acyl donor, but not acyl-CoA or acyl-ACP.</text>
</comment>
<evidence type="ECO:0000256" key="7">
    <source>
        <dbReference type="ARBA" id="ARBA00023136"/>
    </source>
</evidence>
<evidence type="ECO:0000256" key="6">
    <source>
        <dbReference type="ARBA" id="ARBA00023098"/>
    </source>
</evidence>
<keyword evidence="5 10" id="KW-1133">Transmembrane helix</keyword>
<keyword evidence="9 10" id="KW-1208">Phospholipid metabolism</keyword>
<evidence type="ECO:0000313" key="11">
    <source>
        <dbReference type="EMBL" id="MBF6057831.1"/>
    </source>
</evidence>
<proteinExistence type="inferred from homology"/>
<comment type="catalytic activity">
    <reaction evidence="10">
        <text>an acyl phosphate + sn-glycerol 3-phosphate = a 1-acyl-sn-glycero-3-phosphate + phosphate</text>
        <dbReference type="Rhea" id="RHEA:34075"/>
        <dbReference type="ChEBI" id="CHEBI:43474"/>
        <dbReference type="ChEBI" id="CHEBI:57597"/>
        <dbReference type="ChEBI" id="CHEBI:57970"/>
        <dbReference type="ChEBI" id="CHEBI:59918"/>
        <dbReference type="EC" id="2.3.1.275"/>
    </reaction>
</comment>
<dbReference type="Proteomes" id="UP001193680">
    <property type="component" value="Unassembled WGS sequence"/>
</dbReference>
<evidence type="ECO:0000256" key="5">
    <source>
        <dbReference type="ARBA" id="ARBA00022989"/>
    </source>
</evidence>
<name>A0ABS0BYA9_9GAMM</name>
<comment type="pathway">
    <text evidence="10">Lipid metabolism; phospholipid metabolism.</text>
</comment>
<sequence length="200" mass="21555">MELAIGIVAAYLLGSVSAAIIVCRVMGLPDPRLDGSGNPGATNVKRLYGNKPAAITLAGDFLKGVIPVIIGHQLQWAPLDIILLGFAAFIGHLYPVFFGFRGGKGVATMLGVMLGLAWPIGLAVIGAWLFVAKVLKISSLSALIATFLAPFFWYLYGADSSWIWITALMTAILFWRHRSNIGRLLRGEESLIKKKAESKD</sequence>
<feature type="transmembrane region" description="Helical" evidence="10">
    <location>
        <begin position="161"/>
        <end position="177"/>
    </location>
</feature>
<comment type="subunit">
    <text evidence="10">Probably interacts with PlsX.</text>
</comment>
<dbReference type="PANTHER" id="PTHR30309:SF0">
    <property type="entry name" value="GLYCEROL-3-PHOSPHATE ACYLTRANSFERASE-RELATED"/>
    <property type="match status" value="1"/>
</dbReference>
<dbReference type="RefSeq" id="WP_185977974.1">
    <property type="nucleotide sequence ID" value="NZ_JACBGI020000007.1"/>
</dbReference>
<feature type="transmembrane region" description="Helical" evidence="10">
    <location>
        <begin position="82"/>
        <end position="100"/>
    </location>
</feature>
<keyword evidence="11" id="KW-0012">Acyltransferase</keyword>
<dbReference type="PANTHER" id="PTHR30309">
    <property type="entry name" value="INNER MEMBRANE PROTEIN YGIH"/>
    <property type="match status" value="1"/>
</dbReference>
<evidence type="ECO:0000256" key="8">
    <source>
        <dbReference type="ARBA" id="ARBA00023209"/>
    </source>
</evidence>
<dbReference type="HAMAP" id="MF_01043">
    <property type="entry name" value="PlsY"/>
    <property type="match status" value="1"/>
</dbReference>
<keyword evidence="7 10" id="KW-0472">Membrane</keyword>
<comment type="caution">
    <text evidence="10">Lacks conserved residue(s) required for the propagation of feature annotation.</text>
</comment>
<keyword evidence="1 10" id="KW-1003">Cell membrane</keyword>
<keyword evidence="3 10" id="KW-0808">Transferase</keyword>
<keyword evidence="4 10" id="KW-0812">Transmembrane</keyword>
<evidence type="ECO:0000256" key="2">
    <source>
        <dbReference type="ARBA" id="ARBA00022516"/>
    </source>
</evidence>
<gene>
    <name evidence="10 11" type="primary">plsY</name>
    <name evidence="11" type="ORF">H8792_005695</name>
</gene>
<feature type="transmembrane region" description="Helical" evidence="10">
    <location>
        <begin position="106"/>
        <end position="130"/>
    </location>
</feature>
<dbReference type="SMART" id="SM01207">
    <property type="entry name" value="G3P_acyltransf"/>
    <property type="match status" value="1"/>
</dbReference>
<dbReference type="NCBIfam" id="TIGR00023">
    <property type="entry name" value="glycerol-3-phosphate 1-O-acyltransferase PlsY"/>
    <property type="match status" value="1"/>
</dbReference>
<evidence type="ECO:0000313" key="12">
    <source>
        <dbReference type="Proteomes" id="UP001193680"/>
    </source>
</evidence>
<dbReference type="GO" id="GO:0004366">
    <property type="term" value="F:glycerol-3-phosphate O-acyltransferase activity"/>
    <property type="evidence" value="ECO:0007669"/>
    <property type="project" value="UniProtKB-EC"/>
</dbReference>
<keyword evidence="8 10" id="KW-0594">Phospholipid biosynthesis</keyword>
<reference evidence="11 12" key="1">
    <citation type="submission" date="2020-11" db="EMBL/GenBank/DDBJ databases">
        <title>Sulfur oxidizing isolate from Hospital Hole Sinkhole.</title>
        <authorList>
            <person name="Scott K.M."/>
        </authorList>
    </citation>
    <scope>NUCLEOTIDE SEQUENCE [LARGE SCALE GENOMIC DNA]</scope>
    <source>
        <strain evidence="11 12">HH1</strain>
    </source>
</reference>
<dbReference type="InterPro" id="IPR003811">
    <property type="entry name" value="G3P_acylTferase_PlsY"/>
</dbReference>
<evidence type="ECO:0000256" key="4">
    <source>
        <dbReference type="ARBA" id="ARBA00022692"/>
    </source>
</evidence>
<dbReference type="EMBL" id="JACBGI020000007">
    <property type="protein sequence ID" value="MBF6057831.1"/>
    <property type="molecule type" value="Genomic_DNA"/>
</dbReference>
<evidence type="ECO:0000256" key="3">
    <source>
        <dbReference type="ARBA" id="ARBA00022679"/>
    </source>
</evidence>
<dbReference type="Pfam" id="PF02660">
    <property type="entry name" value="G3P_acyltransf"/>
    <property type="match status" value="1"/>
</dbReference>
<evidence type="ECO:0000256" key="1">
    <source>
        <dbReference type="ARBA" id="ARBA00022475"/>
    </source>
</evidence>
<keyword evidence="6 10" id="KW-0443">Lipid metabolism</keyword>
<dbReference type="EC" id="2.3.1.275" evidence="10"/>
<protein>
    <recommendedName>
        <fullName evidence="10">Glycerol-3-phosphate acyltransferase</fullName>
    </recommendedName>
    <alternativeName>
        <fullName evidence="10">Acyl-PO4 G3P acyltransferase</fullName>
    </alternativeName>
    <alternativeName>
        <fullName evidence="10">Acyl-phosphate--glycerol-3-phosphate acyltransferase</fullName>
    </alternativeName>
    <alternativeName>
        <fullName evidence="10">G3P acyltransferase</fullName>
        <shortName evidence="10">GPAT</shortName>
        <ecNumber evidence="10">2.3.1.275</ecNumber>
    </alternativeName>
    <alternativeName>
        <fullName evidence="10">Lysophosphatidic acid synthase</fullName>
        <shortName evidence="10">LPA synthase</shortName>
    </alternativeName>
</protein>
<keyword evidence="2 10" id="KW-0444">Lipid biosynthesis</keyword>
<evidence type="ECO:0000256" key="10">
    <source>
        <dbReference type="HAMAP-Rule" id="MF_01043"/>
    </source>
</evidence>
<comment type="similarity">
    <text evidence="10">Belongs to the PlsY family.</text>
</comment>
<comment type="subcellular location">
    <subcellularLocation>
        <location evidence="10">Cell membrane</location>
        <topology evidence="10">Multi-pass membrane protein</topology>
    </subcellularLocation>
</comment>
<evidence type="ECO:0000256" key="9">
    <source>
        <dbReference type="ARBA" id="ARBA00023264"/>
    </source>
</evidence>